<dbReference type="EMBL" id="RAWE01000195">
    <property type="protein sequence ID" value="RKG96922.1"/>
    <property type="molecule type" value="Genomic_DNA"/>
</dbReference>
<keyword evidence="5" id="KW-1185">Reference proteome</keyword>
<dbReference type="AlphaFoldDB" id="A0A3A8JMC6"/>
<evidence type="ECO:0000313" key="5">
    <source>
        <dbReference type="Proteomes" id="UP000268313"/>
    </source>
</evidence>
<dbReference type="OrthoDB" id="9794300at2"/>
<dbReference type="Gene3D" id="3.40.50.720">
    <property type="entry name" value="NAD(P)-binding Rossmann-like Domain"/>
    <property type="match status" value="1"/>
</dbReference>
<dbReference type="InterPro" id="IPR008030">
    <property type="entry name" value="NmrA-like"/>
</dbReference>
<dbReference type="PANTHER" id="PTHR42748">
    <property type="entry name" value="NITROGEN METABOLITE REPRESSION PROTEIN NMRA FAMILY MEMBER"/>
    <property type="match status" value="1"/>
</dbReference>
<dbReference type="Gene3D" id="3.90.25.10">
    <property type="entry name" value="UDP-galactose 4-epimerase, domain 1"/>
    <property type="match status" value="1"/>
</dbReference>
<dbReference type="CDD" id="cd05251">
    <property type="entry name" value="NmrA_like_SDR_a"/>
    <property type="match status" value="1"/>
</dbReference>
<dbReference type="Proteomes" id="UP000268313">
    <property type="component" value="Unassembled WGS sequence"/>
</dbReference>
<comment type="caution">
    <text evidence="4">The sequence shown here is derived from an EMBL/GenBank/DDBJ whole genome shotgun (WGS) entry which is preliminary data.</text>
</comment>
<dbReference type="Pfam" id="PF05368">
    <property type="entry name" value="NmrA"/>
    <property type="match status" value="1"/>
</dbReference>
<dbReference type="RefSeq" id="WP_120606794.1">
    <property type="nucleotide sequence ID" value="NZ_RAWE01000195.1"/>
</dbReference>
<keyword evidence="2" id="KW-0521">NADP</keyword>
<evidence type="ECO:0000256" key="1">
    <source>
        <dbReference type="ARBA" id="ARBA00006328"/>
    </source>
</evidence>
<dbReference type="InterPro" id="IPR051164">
    <property type="entry name" value="NmrA-like_oxidored"/>
</dbReference>
<dbReference type="InterPro" id="IPR036291">
    <property type="entry name" value="NAD(P)-bd_dom_sf"/>
</dbReference>
<evidence type="ECO:0000313" key="4">
    <source>
        <dbReference type="EMBL" id="RKG96922.1"/>
    </source>
</evidence>
<gene>
    <name evidence="4" type="ORF">D7X32_34360</name>
</gene>
<proteinExistence type="inferred from homology"/>
<reference evidence="5" key="1">
    <citation type="submission" date="2018-09" db="EMBL/GenBank/DDBJ databases">
        <authorList>
            <person name="Livingstone P.G."/>
            <person name="Whitworth D.E."/>
        </authorList>
    </citation>
    <scope>NUCLEOTIDE SEQUENCE [LARGE SCALE GENOMIC DNA]</scope>
    <source>
        <strain evidence="5">CA043D</strain>
    </source>
</reference>
<sequence>MATKSETVVVLGATGQQGGATARALVKDGWRVRALVRDPSSAKARELEAAGVELVRGDMGDRASLDRAVAGAYGVFSIQPSSPQQHYGVTDDDEVRFGTSIADAAKAAGVEHFVYTSVLGLRAGTGVGHFESKWRIEEHVRTSGLRATIVRPGTFMELLLEPHFGLRPGGLQFFVHPDQSMQFIAGEDIGVLAARVFADPRTHVGTTLELAGDSLTGNALAEKISRATGTSITYSRFPPEVLEANPLLRKLVKMIDDGWAAESADIPALRRLAPGLLTFDSWLERGGAAALRERLAA</sequence>
<feature type="domain" description="NmrA-like" evidence="3">
    <location>
        <begin position="5"/>
        <end position="244"/>
    </location>
</feature>
<protein>
    <submittedName>
        <fullName evidence="4">NmrA/HSCARG family protein</fullName>
    </submittedName>
</protein>
<evidence type="ECO:0000256" key="2">
    <source>
        <dbReference type="ARBA" id="ARBA00022857"/>
    </source>
</evidence>
<organism evidence="4 5">
    <name type="scientific">Corallococcus carmarthensis</name>
    <dbReference type="NCBI Taxonomy" id="2316728"/>
    <lineage>
        <taxon>Bacteria</taxon>
        <taxon>Pseudomonadati</taxon>
        <taxon>Myxococcota</taxon>
        <taxon>Myxococcia</taxon>
        <taxon>Myxococcales</taxon>
        <taxon>Cystobacterineae</taxon>
        <taxon>Myxococcaceae</taxon>
        <taxon>Corallococcus</taxon>
    </lineage>
</organism>
<comment type="similarity">
    <text evidence="1">Belongs to the NmrA-type oxidoreductase family.</text>
</comment>
<name>A0A3A8JMC6_9BACT</name>
<evidence type="ECO:0000259" key="3">
    <source>
        <dbReference type="Pfam" id="PF05368"/>
    </source>
</evidence>
<dbReference type="PANTHER" id="PTHR42748:SF7">
    <property type="entry name" value="NMRA LIKE REDOX SENSOR 1-RELATED"/>
    <property type="match status" value="1"/>
</dbReference>
<accession>A0A3A8JMC6</accession>
<dbReference type="SUPFAM" id="SSF51735">
    <property type="entry name" value="NAD(P)-binding Rossmann-fold domains"/>
    <property type="match status" value="1"/>
</dbReference>